<gene>
    <name evidence="12" type="primary">gguB</name>
    <name evidence="12" type="ORF">QWY14_12885</name>
</gene>
<evidence type="ECO:0000256" key="9">
    <source>
        <dbReference type="ARBA" id="ARBA00035611"/>
    </source>
</evidence>
<feature type="transmembrane region" description="Helical" evidence="11">
    <location>
        <begin position="285"/>
        <end position="304"/>
    </location>
</feature>
<evidence type="ECO:0000256" key="2">
    <source>
        <dbReference type="ARBA" id="ARBA00022448"/>
    </source>
</evidence>
<organism evidence="12 13">
    <name type="scientific">Planococcus shixiaomingii</name>
    <dbReference type="NCBI Taxonomy" id="3058393"/>
    <lineage>
        <taxon>Bacteria</taxon>
        <taxon>Bacillati</taxon>
        <taxon>Bacillota</taxon>
        <taxon>Bacilli</taxon>
        <taxon>Bacillales</taxon>
        <taxon>Caryophanaceae</taxon>
        <taxon>Planococcus</taxon>
    </lineage>
</organism>
<keyword evidence="2" id="KW-0813">Transport</keyword>
<evidence type="ECO:0000256" key="7">
    <source>
        <dbReference type="ARBA" id="ARBA00022989"/>
    </source>
</evidence>
<keyword evidence="7 11" id="KW-1133">Transmembrane helix</keyword>
<feature type="transmembrane region" description="Helical" evidence="11">
    <location>
        <begin position="20"/>
        <end position="39"/>
    </location>
</feature>
<sequence>MTFFNEAKFLIKENIRDYGMYIALFVILLTFSILTDGLFMSSRNISNLLDSAGYIAVLAVGMTLVIVIRHIDLSVGFAAGFLGAIAAIFLTQLNVSVYVTIPIILALGILAGLFNGFLIAQIGIPSFVATLAAMLIFRGALLRVTERTGTIIVNDDKFNALGNGFIPSLAEVNGLHLLTLIIGLIGILLYIYSEFANRKNKQKYQFEVVSNGIFVMKLVLVSAVIAYITWILAGYNGFSWTVVIMVVVVIIYHFLTTKTILGRHIYAVGSNPEAAHLSGISVKKITYIVFGSMGMLAALSGILFTSRLQSATTTAGTLFELDAIAAAYVGGVSSAGGVGKVTGAIIGAIVMASLTSGMNLMGVGISYQYVIRGGVLAAAVIFDVMTRRKRG</sequence>
<feature type="transmembrane region" description="Helical" evidence="11">
    <location>
        <begin position="213"/>
        <end position="232"/>
    </location>
</feature>
<dbReference type="EMBL" id="JAUJWV010000002">
    <property type="protein sequence ID" value="MDN7242701.1"/>
    <property type="molecule type" value="Genomic_DNA"/>
</dbReference>
<feature type="transmembrane region" description="Helical" evidence="11">
    <location>
        <begin position="117"/>
        <end position="137"/>
    </location>
</feature>
<evidence type="ECO:0000256" key="1">
    <source>
        <dbReference type="ARBA" id="ARBA00004651"/>
    </source>
</evidence>
<evidence type="ECO:0000256" key="4">
    <source>
        <dbReference type="ARBA" id="ARBA00022519"/>
    </source>
</evidence>
<comment type="caution">
    <text evidence="12">The sequence shown here is derived from an EMBL/GenBank/DDBJ whole genome shotgun (WGS) entry which is preliminary data.</text>
</comment>
<dbReference type="CDD" id="cd06579">
    <property type="entry name" value="TM_PBP1_transp_AraH_like"/>
    <property type="match status" value="1"/>
</dbReference>
<keyword evidence="4" id="KW-0997">Cell inner membrane</keyword>
<evidence type="ECO:0000256" key="6">
    <source>
        <dbReference type="ARBA" id="ARBA00022692"/>
    </source>
</evidence>
<proteinExistence type="predicted"/>
<name>A0ABT8N490_9BACL</name>
<accession>A0ABT8N490</accession>
<comment type="function">
    <text evidence="9">Part of the binding-protein-dependent transport system for D-xylose. Probably responsible for the translocation of the substrate across the membrane.</text>
</comment>
<feature type="transmembrane region" description="Helical" evidence="11">
    <location>
        <begin position="51"/>
        <end position="71"/>
    </location>
</feature>
<dbReference type="PANTHER" id="PTHR32196:SF32">
    <property type="entry name" value="XYLOSE TRANSPORT SYSTEM PERMEASE PROTEIN XYLH"/>
    <property type="match status" value="1"/>
</dbReference>
<feature type="transmembrane region" description="Helical" evidence="11">
    <location>
        <begin position="77"/>
        <end position="110"/>
    </location>
</feature>
<evidence type="ECO:0000256" key="10">
    <source>
        <dbReference type="ARBA" id="ARBA00035686"/>
    </source>
</evidence>
<dbReference type="PANTHER" id="PTHR32196">
    <property type="entry name" value="ABC TRANSPORTER PERMEASE PROTEIN YPHD-RELATED-RELATED"/>
    <property type="match status" value="1"/>
</dbReference>
<dbReference type="RefSeq" id="WP_301724258.1">
    <property type="nucleotide sequence ID" value="NZ_JAUJWV010000002.1"/>
</dbReference>
<keyword evidence="6 11" id="KW-0812">Transmembrane</keyword>
<keyword evidence="8 11" id="KW-0472">Membrane</keyword>
<dbReference type="Pfam" id="PF02653">
    <property type="entry name" value="BPD_transp_2"/>
    <property type="match status" value="1"/>
</dbReference>
<evidence type="ECO:0000256" key="3">
    <source>
        <dbReference type="ARBA" id="ARBA00022475"/>
    </source>
</evidence>
<evidence type="ECO:0000256" key="5">
    <source>
        <dbReference type="ARBA" id="ARBA00022597"/>
    </source>
</evidence>
<feature type="transmembrane region" description="Helical" evidence="11">
    <location>
        <begin position="174"/>
        <end position="192"/>
    </location>
</feature>
<comment type="subcellular location">
    <subcellularLocation>
        <location evidence="1">Cell membrane</location>
        <topology evidence="1">Multi-pass membrane protein</topology>
    </subcellularLocation>
</comment>
<evidence type="ECO:0000313" key="12">
    <source>
        <dbReference type="EMBL" id="MDN7242701.1"/>
    </source>
</evidence>
<reference evidence="12 13" key="1">
    <citation type="submission" date="2023-06" db="EMBL/GenBank/DDBJ databases">
        <title>Novel species in genus Planococcus.</title>
        <authorList>
            <person name="Ning S."/>
        </authorList>
    </citation>
    <scope>NUCLEOTIDE SEQUENCE [LARGE SCALE GENOMIC DNA]</scope>
    <source>
        <strain evidence="12 13">N028</strain>
    </source>
</reference>
<keyword evidence="13" id="KW-1185">Reference proteome</keyword>
<protein>
    <recommendedName>
        <fullName evidence="10">Xylose transport system permease protein XylH</fullName>
    </recommendedName>
</protein>
<feature type="transmembrane region" description="Helical" evidence="11">
    <location>
        <begin position="341"/>
        <end position="361"/>
    </location>
</feature>
<evidence type="ECO:0000256" key="11">
    <source>
        <dbReference type="SAM" id="Phobius"/>
    </source>
</evidence>
<feature type="transmembrane region" description="Helical" evidence="11">
    <location>
        <begin position="238"/>
        <end position="255"/>
    </location>
</feature>
<evidence type="ECO:0000256" key="8">
    <source>
        <dbReference type="ARBA" id="ARBA00023136"/>
    </source>
</evidence>
<dbReference type="Proteomes" id="UP001172055">
    <property type="component" value="Unassembled WGS sequence"/>
</dbReference>
<keyword evidence="3" id="KW-1003">Cell membrane</keyword>
<evidence type="ECO:0000313" key="13">
    <source>
        <dbReference type="Proteomes" id="UP001172055"/>
    </source>
</evidence>
<dbReference type="InterPro" id="IPR001851">
    <property type="entry name" value="ABC_transp_permease"/>
</dbReference>
<keyword evidence="5" id="KW-0762">Sugar transport</keyword>